<dbReference type="GO" id="GO:0006935">
    <property type="term" value="P:chemotaxis"/>
    <property type="evidence" value="ECO:0007669"/>
    <property type="project" value="TreeGrafter"/>
</dbReference>
<dbReference type="GO" id="GO:0004888">
    <property type="term" value="F:transmembrane signaling receptor activity"/>
    <property type="evidence" value="ECO:0007669"/>
    <property type="project" value="TreeGrafter"/>
</dbReference>
<feature type="transmembrane region" description="Helical" evidence="4">
    <location>
        <begin position="181"/>
        <end position="200"/>
    </location>
</feature>
<dbReference type="PANTHER" id="PTHR43531:SF14">
    <property type="entry name" value="METHYL-ACCEPTING CHEMOTAXIS PROTEIN I-RELATED"/>
    <property type="match status" value="1"/>
</dbReference>
<evidence type="ECO:0000256" key="4">
    <source>
        <dbReference type="SAM" id="Phobius"/>
    </source>
</evidence>
<dbReference type="PANTHER" id="PTHR43531">
    <property type="entry name" value="PROTEIN ICFG"/>
    <property type="match status" value="1"/>
</dbReference>
<comment type="similarity">
    <text evidence="2">Belongs to the methyl-accepting chemotaxis (MCP) protein family.</text>
</comment>
<dbReference type="PROSITE" id="PS50111">
    <property type="entry name" value="CHEMOTAXIS_TRANSDUC_2"/>
    <property type="match status" value="1"/>
</dbReference>
<dbReference type="Gene3D" id="1.10.287.950">
    <property type="entry name" value="Methyl-accepting chemotaxis protein"/>
    <property type="match status" value="1"/>
</dbReference>
<evidence type="ECO:0000313" key="6">
    <source>
        <dbReference type="EMBL" id="ABJ86689.1"/>
    </source>
</evidence>
<dbReference type="AlphaFoldDB" id="Q01UI1"/>
<dbReference type="HOGENOM" id="CLU_000445_107_16_0"/>
<organism evidence="6">
    <name type="scientific">Solibacter usitatus (strain Ellin6076)</name>
    <dbReference type="NCBI Taxonomy" id="234267"/>
    <lineage>
        <taxon>Bacteria</taxon>
        <taxon>Pseudomonadati</taxon>
        <taxon>Acidobacteriota</taxon>
        <taxon>Terriglobia</taxon>
        <taxon>Bryobacterales</taxon>
        <taxon>Solibacteraceae</taxon>
        <taxon>Candidatus Solibacter</taxon>
    </lineage>
</organism>
<dbReference type="eggNOG" id="COG0840">
    <property type="taxonomic scope" value="Bacteria"/>
</dbReference>
<dbReference type="GO" id="GO:0007165">
    <property type="term" value="P:signal transduction"/>
    <property type="evidence" value="ECO:0007669"/>
    <property type="project" value="UniProtKB-KW"/>
</dbReference>
<dbReference type="InterPro" id="IPR004089">
    <property type="entry name" value="MCPsignal_dom"/>
</dbReference>
<dbReference type="Pfam" id="PF00015">
    <property type="entry name" value="MCPsignal"/>
    <property type="match status" value="1"/>
</dbReference>
<feature type="domain" description="Methyl-accepting transducer" evidence="5">
    <location>
        <begin position="219"/>
        <end position="448"/>
    </location>
</feature>
<accession>Q01UI1</accession>
<evidence type="ECO:0000259" key="5">
    <source>
        <dbReference type="PROSITE" id="PS50111"/>
    </source>
</evidence>
<dbReference type="STRING" id="234267.Acid_5742"/>
<keyword evidence="4" id="KW-0812">Transmembrane</keyword>
<keyword evidence="1" id="KW-0488">Methylation</keyword>
<evidence type="ECO:0000256" key="1">
    <source>
        <dbReference type="ARBA" id="ARBA00022481"/>
    </source>
</evidence>
<dbReference type="KEGG" id="sus:Acid_5742"/>
<proteinExistence type="inferred from homology"/>
<reference evidence="6" key="1">
    <citation type="submission" date="2006-10" db="EMBL/GenBank/DDBJ databases">
        <title>Complete sequence of Solibacter usitatus Ellin6076.</title>
        <authorList>
            <consortium name="US DOE Joint Genome Institute"/>
            <person name="Copeland A."/>
            <person name="Lucas S."/>
            <person name="Lapidus A."/>
            <person name="Barry K."/>
            <person name="Detter J.C."/>
            <person name="Glavina del Rio T."/>
            <person name="Hammon N."/>
            <person name="Israni S."/>
            <person name="Dalin E."/>
            <person name="Tice H."/>
            <person name="Pitluck S."/>
            <person name="Thompson L.S."/>
            <person name="Brettin T."/>
            <person name="Bruce D."/>
            <person name="Han C."/>
            <person name="Tapia R."/>
            <person name="Gilna P."/>
            <person name="Schmutz J."/>
            <person name="Larimer F."/>
            <person name="Land M."/>
            <person name="Hauser L."/>
            <person name="Kyrpides N."/>
            <person name="Mikhailova N."/>
            <person name="Janssen P.H."/>
            <person name="Kuske C.R."/>
            <person name="Richardson P."/>
        </authorList>
    </citation>
    <scope>NUCLEOTIDE SEQUENCE</scope>
    <source>
        <strain evidence="6">Ellin6076</strain>
    </source>
</reference>
<keyword evidence="4" id="KW-1133">Transmembrane helix</keyword>
<sequence precursor="true">MRVRQTTIGRQFTSMVLAFSVAMPAAIFGLSYVLTENGAAVRQLMEEGNRQSDALFALIGSVAEVQGNAQRLVRERDADELEKLVQRTPQLIQNALDKIQAAGVAETETAAAFRAVREANQKSLNLVLHGEQAQAQTVILAESNPQFERLLNELGKLQQFQSQRETSVAAEREAKGKRAQFAILTLVALVVFALAVWSIVMARRINLGLRAAVTDLRAASGSTAAVASQMSRGSQSLARDASAQAASLEETSASSEHISAMTHKNEENSRLAAARMKNAGQLVSDANSRLGQMVTAMGEIQASSDKVSKIIRTIDEIAFQTNILALNAAVEAARAGESGMGFAVVADEVRNLAQRSAEAARDTTALIEESIVKSRDGRSKLDQIVDSIVSITKSSAGVESLMEEIRQGSEQQARGIEQVGQALNRMQEVTQNTAAGAEQSAAAGQELTAQSESLKTTVLRLAAMVGA</sequence>
<dbReference type="OrthoDB" id="113130at2"/>
<evidence type="ECO:0000256" key="2">
    <source>
        <dbReference type="ARBA" id="ARBA00029447"/>
    </source>
</evidence>
<keyword evidence="4" id="KW-0472">Membrane</keyword>
<keyword evidence="3" id="KW-0807">Transducer</keyword>
<evidence type="ECO:0000256" key="3">
    <source>
        <dbReference type="PROSITE-ProRule" id="PRU00284"/>
    </source>
</evidence>
<dbReference type="SUPFAM" id="SSF58104">
    <property type="entry name" value="Methyl-accepting chemotaxis protein (MCP) signaling domain"/>
    <property type="match status" value="1"/>
</dbReference>
<protein>
    <submittedName>
        <fullName evidence="6">Methyl-accepting chemotaxis sensory transducer</fullName>
    </submittedName>
</protein>
<gene>
    <name evidence="6" type="ordered locus">Acid_5742</name>
</gene>
<dbReference type="EMBL" id="CP000473">
    <property type="protein sequence ID" value="ABJ86689.1"/>
    <property type="molecule type" value="Genomic_DNA"/>
</dbReference>
<dbReference type="GO" id="GO:0005886">
    <property type="term" value="C:plasma membrane"/>
    <property type="evidence" value="ECO:0007669"/>
    <property type="project" value="TreeGrafter"/>
</dbReference>
<dbReference type="InterPro" id="IPR051310">
    <property type="entry name" value="MCP_chemotaxis"/>
</dbReference>
<dbReference type="SMART" id="SM00283">
    <property type="entry name" value="MA"/>
    <property type="match status" value="1"/>
</dbReference>
<feature type="transmembrane region" description="Helical" evidence="4">
    <location>
        <begin position="12"/>
        <end position="34"/>
    </location>
</feature>
<name>Q01UI1_SOLUE</name>
<dbReference type="InParanoid" id="Q01UI1"/>